<reference evidence="2 3" key="1">
    <citation type="journal article" date="2015" name="Genome Biol.">
        <title>Comparative genomics of Steinernema reveals deeply conserved gene regulatory networks.</title>
        <authorList>
            <person name="Dillman A.R."/>
            <person name="Macchietto M."/>
            <person name="Porter C.F."/>
            <person name="Rogers A."/>
            <person name="Williams B."/>
            <person name="Antoshechkin I."/>
            <person name="Lee M.M."/>
            <person name="Goodwin Z."/>
            <person name="Lu X."/>
            <person name="Lewis E.E."/>
            <person name="Goodrich-Blair H."/>
            <person name="Stock S.P."/>
            <person name="Adams B.J."/>
            <person name="Sternberg P.W."/>
            <person name="Mortazavi A."/>
        </authorList>
    </citation>
    <scope>NUCLEOTIDE SEQUENCE [LARGE SCALE GENOMIC DNA]</scope>
    <source>
        <strain evidence="2 3">ALL</strain>
    </source>
</reference>
<dbReference type="GO" id="GO:0140284">
    <property type="term" value="C:endoplasmic reticulum-endosome membrane contact site"/>
    <property type="evidence" value="ECO:0007669"/>
    <property type="project" value="TreeGrafter"/>
</dbReference>
<protein>
    <recommendedName>
        <fullName evidence="1">START domain-containing protein</fullName>
    </recommendedName>
</protein>
<proteinExistence type="predicted"/>
<dbReference type="GO" id="GO:0008289">
    <property type="term" value="F:lipid binding"/>
    <property type="evidence" value="ECO:0007669"/>
    <property type="project" value="InterPro"/>
</dbReference>
<comment type="caution">
    <text evidence="2">The sequence shown here is derived from an EMBL/GenBank/DDBJ whole genome shotgun (WGS) entry which is preliminary data.</text>
</comment>
<dbReference type="AlphaFoldDB" id="A0A4U5PIQ0"/>
<dbReference type="Pfam" id="PF01852">
    <property type="entry name" value="START"/>
    <property type="match status" value="1"/>
</dbReference>
<dbReference type="InterPro" id="IPR023393">
    <property type="entry name" value="START-like_dom_sf"/>
</dbReference>
<dbReference type="SUPFAM" id="SSF55961">
    <property type="entry name" value="Bet v1-like"/>
    <property type="match status" value="1"/>
</dbReference>
<dbReference type="GO" id="GO:0005789">
    <property type="term" value="C:endoplasmic reticulum membrane"/>
    <property type="evidence" value="ECO:0007669"/>
    <property type="project" value="TreeGrafter"/>
</dbReference>
<organism evidence="2 3">
    <name type="scientific">Steinernema carpocapsae</name>
    <name type="common">Entomopathogenic nematode</name>
    <dbReference type="NCBI Taxonomy" id="34508"/>
    <lineage>
        <taxon>Eukaryota</taxon>
        <taxon>Metazoa</taxon>
        <taxon>Ecdysozoa</taxon>
        <taxon>Nematoda</taxon>
        <taxon>Chromadorea</taxon>
        <taxon>Rhabditida</taxon>
        <taxon>Tylenchina</taxon>
        <taxon>Panagrolaimomorpha</taxon>
        <taxon>Strongyloidoidea</taxon>
        <taxon>Steinernematidae</taxon>
        <taxon>Steinernema</taxon>
    </lineage>
</organism>
<keyword evidence="3" id="KW-1185">Reference proteome</keyword>
<dbReference type="GO" id="GO:0005765">
    <property type="term" value="C:lysosomal membrane"/>
    <property type="evidence" value="ECO:0007669"/>
    <property type="project" value="TreeGrafter"/>
</dbReference>
<evidence type="ECO:0000259" key="1">
    <source>
        <dbReference type="PROSITE" id="PS50848"/>
    </source>
</evidence>
<evidence type="ECO:0000313" key="3">
    <source>
        <dbReference type="Proteomes" id="UP000298663"/>
    </source>
</evidence>
<dbReference type="SMART" id="SM00234">
    <property type="entry name" value="START"/>
    <property type="match status" value="1"/>
</dbReference>
<feature type="domain" description="START" evidence="1">
    <location>
        <begin position="46"/>
        <end position="229"/>
    </location>
</feature>
<dbReference type="GO" id="GO:0099044">
    <property type="term" value="P:vesicle tethering to endoplasmic reticulum"/>
    <property type="evidence" value="ECO:0007669"/>
    <property type="project" value="TreeGrafter"/>
</dbReference>
<dbReference type="STRING" id="34508.A0A4U5PIQ0"/>
<reference evidence="2 3" key="2">
    <citation type="journal article" date="2019" name="G3 (Bethesda)">
        <title>Hybrid Assembly of the Genome of the Entomopathogenic Nematode Steinernema carpocapsae Identifies the X-Chromosome.</title>
        <authorList>
            <person name="Serra L."/>
            <person name="Macchietto M."/>
            <person name="Macias-Munoz A."/>
            <person name="McGill C.J."/>
            <person name="Rodriguez I.M."/>
            <person name="Rodriguez B."/>
            <person name="Murad R."/>
            <person name="Mortazavi A."/>
        </authorList>
    </citation>
    <scope>NUCLEOTIDE SEQUENCE [LARGE SCALE GENOMIC DNA]</scope>
    <source>
        <strain evidence="2 3">ALL</strain>
    </source>
</reference>
<dbReference type="PANTHER" id="PTHR46121">
    <property type="entry name" value="STEROIDOGENIC ACUTE REGULATORY PROTEIN-LIKE"/>
    <property type="match status" value="1"/>
</dbReference>
<dbReference type="Gene3D" id="3.30.530.20">
    <property type="match status" value="1"/>
</dbReference>
<dbReference type="PANTHER" id="PTHR46121:SF3">
    <property type="entry name" value="STEROIDOGENIC ACUTE REGULATORY-LIKE PROTEIN 1"/>
    <property type="match status" value="1"/>
</dbReference>
<dbReference type="EMBL" id="AZBU02000002">
    <property type="protein sequence ID" value="TKR96577.1"/>
    <property type="molecule type" value="Genomic_DNA"/>
</dbReference>
<dbReference type="GO" id="GO:0031902">
    <property type="term" value="C:late endosome membrane"/>
    <property type="evidence" value="ECO:0007669"/>
    <property type="project" value="TreeGrafter"/>
</dbReference>
<accession>A0A4U5PIQ0</accession>
<dbReference type="InterPro" id="IPR051869">
    <property type="entry name" value="STARD3"/>
</dbReference>
<dbReference type="OrthoDB" id="74575at2759"/>
<dbReference type="PROSITE" id="PS50848">
    <property type="entry name" value="START"/>
    <property type="match status" value="1"/>
</dbReference>
<evidence type="ECO:0000313" key="2">
    <source>
        <dbReference type="EMBL" id="TKR96577.1"/>
    </source>
</evidence>
<dbReference type="InterPro" id="IPR002913">
    <property type="entry name" value="START_lipid-bd_dom"/>
</dbReference>
<name>A0A4U5PIQ0_STECR</name>
<sequence length="233" mass="26712">MTSVDLFNVVDTLSPENEKYKQGLINASESLKEAYEIMNSVSYVTKEDWKKESESNGDLVYSKNIKYGKLFSLSSELPLDTETIFKDNWTGMENLSQWNPNYAFTHSFKNLSDHVDIVHYGNNDMMVIKGRDFVACRMWRKIGDAYYLSARSFETSDIPESKANVRANLHLGAGRFQPHPTDPNKCQVDFVMCLDFKGWIPAKVINAVMGSMMLKDAEVNKKRYQQMRDAKNA</sequence>
<dbReference type="Proteomes" id="UP000298663">
    <property type="component" value="Unassembled WGS sequence"/>
</dbReference>
<gene>
    <name evidence="2" type="ORF">L596_010578</name>
</gene>